<accession>A0ABR4JQE5</accession>
<keyword evidence="7" id="KW-1185">Reference proteome</keyword>
<dbReference type="InterPro" id="IPR017938">
    <property type="entry name" value="Riboflavin_synthase-like_b-brl"/>
</dbReference>
<dbReference type="InterPro" id="IPR005302">
    <property type="entry name" value="MoCF_Sase_C"/>
</dbReference>
<dbReference type="InterPro" id="IPR005163">
    <property type="entry name" value="Tri_helical_YiiM-like"/>
</dbReference>
<feature type="domain" description="FAD-binding FR-type" evidence="5">
    <location>
        <begin position="251"/>
        <end position="352"/>
    </location>
</feature>
<dbReference type="PROSITE" id="PS51384">
    <property type="entry name" value="FAD_FR"/>
    <property type="match status" value="1"/>
</dbReference>
<dbReference type="InterPro" id="IPR011037">
    <property type="entry name" value="Pyrv_Knase-like_insert_dom_sf"/>
</dbReference>
<dbReference type="SUPFAM" id="SSF50800">
    <property type="entry name" value="PK beta-barrel domain-like"/>
    <property type="match status" value="1"/>
</dbReference>
<organism evidence="6 7">
    <name type="scientific">Aspergillus pseudodeflectus</name>
    <dbReference type="NCBI Taxonomy" id="176178"/>
    <lineage>
        <taxon>Eukaryota</taxon>
        <taxon>Fungi</taxon>
        <taxon>Dikarya</taxon>
        <taxon>Ascomycota</taxon>
        <taxon>Pezizomycotina</taxon>
        <taxon>Eurotiomycetes</taxon>
        <taxon>Eurotiomycetidae</taxon>
        <taxon>Eurotiales</taxon>
        <taxon>Aspergillaceae</taxon>
        <taxon>Aspergillus</taxon>
        <taxon>Aspergillus subgen. Nidulantes</taxon>
    </lineage>
</organism>
<dbReference type="PANTHER" id="PTHR30212">
    <property type="entry name" value="PROTEIN YIIM"/>
    <property type="match status" value="1"/>
</dbReference>
<dbReference type="CDD" id="cd00207">
    <property type="entry name" value="fer2"/>
    <property type="match status" value="1"/>
</dbReference>
<dbReference type="RefSeq" id="XP_070894969.1">
    <property type="nucleotide sequence ID" value="XM_071043408.1"/>
</dbReference>
<dbReference type="InterPro" id="IPR052353">
    <property type="entry name" value="Benzoxazolinone_Detox_Enz"/>
</dbReference>
<dbReference type="SUPFAM" id="SSF52343">
    <property type="entry name" value="Ferredoxin reductase-like, C-terminal NADP-linked domain"/>
    <property type="match status" value="1"/>
</dbReference>
<dbReference type="InterPro" id="IPR012675">
    <property type="entry name" value="Beta-grasp_dom_sf"/>
</dbReference>
<dbReference type="Gene3D" id="3.40.50.80">
    <property type="entry name" value="Nucleotide-binding domain of ferredoxin-NADP reductase (FNR) module"/>
    <property type="match status" value="1"/>
</dbReference>
<dbReference type="PANTHER" id="PTHR30212:SF2">
    <property type="entry name" value="PROTEIN YIIM"/>
    <property type="match status" value="1"/>
</dbReference>
<reference evidence="6 7" key="1">
    <citation type="submission" date="2024-07" db="EMBL/GenBank/DDBJ databases">
        <title>Section-level genome sequencing and comparative genomics of Aspergillus sections Usti and Cavernicolus.</title>
        <authorList>
            <consortium name="Lawrence Berkeley National Laboratory"/>
            <person name="Nybo J.L."/>
            <person name="Vesth T.C."/>
            <person name="Theobald S."/>
            <person name="Frisvad J.C."/>
            <person name="Larsen T.O."/>
            <person name="Kjaerboelling I."/>
            <person name="Rothschild-Mancinelli K."/>
            <person name="Lyhne E.K."/>
            <person name="Kogle M.E."/>
            <person name="Barry K."/>
            <person name="Clum A."/>
            <person name="Na H."/>
            <person name="Ledsgaard L."/>
            <person name="Lin J."/>
            <person name="Lipzen A."/>
            <person name="Kuo A."/>
            <person name="Riley R."/>
            <person name="Mondo S."/>
            <person name="LaButti K."/>
            <person name="Haridas S."/>
            <person name="Pangalinan J."/>
            <person name="Salamov A.A."/>
            <person name="Simmons B.A."/>
            <person name="Magnuson J.K."/>
            <person name="Chen J."/>
            <person name="Drula E."/>
            <person name="Henrissat B."/>
            <person name="Wiebenga A."/>
            <person name="Lubbers R.J."/>
            <person name="Gomes A.C."/>
            <person name="Macurrencykelacurrency M.R."/>
            <person name="Stajich J."/>
            <person name="Grigoriev I.V."/>
            <person name="Mortensen U.H."/>
            <person name="De vries R.P."/>
            <person name="Baker S.E."/>
            <person name="Andersen M.R."/>
        </authorList>
    </citation>
    <scope>NUCLEOTIDE SEQUENCE [LARGE SCALE GENOMIC DNA]</scope>
    <source>
        <strain evidence="6 7">CBS 756.74</strain>
    </source>
</reference>
<proteinExistence type="predicted"/>
<dbReference type="Gene3D" id="2.40.30.10">
    <property type="entry name" value="Translation factors"/>
    <property type="match status" value="1"/>
</dbReference>
<feature type="domain" description="MOSC" evidence="4">
    <location>
        <begin position="47"/>
        <end position="184"/>
    </location>
</feature>
<dbReference type="InterPro" id="IPR039261">
    <property type="entry name" value="FNR_nucleotide-bd"/>
</dbReference>
<gene>
    <name evidence="6" type="ORF">BJX68DRAFT_257799</name>
</gene>
<dbReference type="PROSITE" id="PS51340">
    <property type="entry name" value="MOSC"/>
    <property type="match status" value="1"/>
</dbReference>
<dbReference type="InterPro" id="IPR001041">
    <property type="entry name" value="2Fe-2S_ferredoxin-type"/>
</dbReference>
<dbReference type="Pfam" id="PF03475">
    <property type="entry name" value="YiiM_3-alpha"/>
    <property type="match status" value="1"/>
</dbReference>
<dbReference type="InterPro" id="IPR006058">
    <property type="entry name" value="2Fe2S_fd_BS"/>
</dbReference>
<evidence type="ECO:0000259" key="5">
    <source>
        <dbReference type="PROSITE" id="PS51384"/>
    </source>
</evidence>
<evidence type="ECO:0000313" key="7">
    <source>
        <dbReference type="Proteomes" id="UP001610444"/>
    </source>
</evidence>
<dbReference type="InterPro" id="IPR017927">
    <property type="entry name" value="FAD-bd_FR_type"/>
</dbReference>
<keyword evidence="1" id="KW-0001">2Fe-2S</keyword>
<dbReference type="PROSITE" id="PS00197">
    <property type="entry name" value="2FE2S_FER_1"/>
    <property type="match status" value="1"/>
</dbReference>
<keyword evidence="2" id="KW-0411">Iron-sulfur</keyword>
<dbReference type="PRINTS" id="PR00409">
    <property type="entry name" value="PHDIOXRDTASE"/>
</dbReference>
<dbReference type="SUPFAM" id="SSF54292">
    <property type="entry name" value="2Fe-2S ferredoxin-like"/>
    <property type="match status" value="1"/>
</dbReference>
<dbReference type="GeneID" id="98158572"/>
<keyword evidence="1" id="KW-0408">Iron</keyword>
<dbReference type="Pfam" id="PF00111">
    <property type="entry name" value="Fer2"/>
    <property type="match status" value="1"/>
</dbReference>
<evidence type="ECO:0000313" key="6">
    <source>
        <dbReference type="EMBL" id="KAL2842254.1"/>
    </source>
</evidence>
<dbReference type="Pfam" id="PF03473">
    <property type="entry name" value="MOSC"/>
    <property type="match status" value="1"/>
</dbReference>
<sequence length="557" mass="61686">MVTFRDTDPELIKALEQPWHLDTLAQVRTGKVEPTFSTREPSAIYKQIRMGAVTVTALGCEGDEHAFELGGGPEKALLQYSILHYQQWKKELPQSDALFVPGAFGENLVATYANERNVCIGDVVRIGGQVIAQVTGPRQPCYKLNHRFQAEHMPTRSQELFRTGWFYRILEEGTIQAGDEIVLLERPNPEWTVARIQFYLYHDMRNEEMMREILRIKELGSESRGFFTNRLKKQLENQASGLLGAPEKALTTWNEYKVLDKTRETTRIYSLVLEALAPSEAPTVVAPGCHVRARLGGKLVRTYSVVMGDSNRFRLAIALSETSRGGSKYVHDKLHPGDVIQIGPITPSFPLAESADHHVFIAGGIGITALIASAQHCQRLSILYHLHYLVRSADDVALKPLLAEFGSNMTVYDKSAGKPFDTAAILNRIDDQTHVYCCGPQRLQDSVSTTATELGINPHNLHFEAFEAATPGDPFTAQLAESNISVDVEENQTLLDVLRETGFDIPSSCEAGNCGTCRVGVKEGRIDHRGKGHPEAEKCSTMLSCVSRGVGTIVLEL</sequence>
<dbReference type="SUPFAM" id="SSF63380">
    <property type="entry name" value="Riboflavin synthase domain-like"/>
    <property type="match status" value="1"/>
</dbReference>
<dbReference type="InterPro" id="IPR036010">
    <property type="entry name" value="2Fe-2S_ferredoxin-like_sf"/>
</dbReference>
<name>A0ABR4JQE5_9EURO</name>
<dbReference type="Proteomes" id="UP001610444">
    <property type="component" value="Unassembled WGS sequence"/>
</dbReference>
<evidence type="ECO:0000256" key="2">
    <source>
        <dbReference type="ARBA" id="ARBA00023014"/>
    </source>
</evidence>
<feature type="domain" description="2Fe-2S ferredoxin-type" evidence="3">
    <location>
        <begin position="475"/>
        <end position="557"/>
    </location>
</feature>
<comment type="caution">
    <text evidence="6">The sequence shown here is derived from an EMBL/GenBank/DDBJ whole genome shotgun (WGS) entry which is preliminary data.</text>
</comment>
<dbReference type="CDD" id="cd06185">
    <property type="entry name" value="PDR_like"/>
    <property type="match status" value="1"/>
</dbReference>
<protein>
    <submittedName>
        <fullName evidence="6">Pyruvate kinase-like protein</fullName>
    </submittedName>
</protein>
<evidence type="ECO:0000256" key="1">
    <source>
        <dbReference type="ARBA" id="ARBA00022714"/>
    </source>
</evidence>
<dbReference type="Gene3D" id="3.10.20.30">
    <property type="match status" value="1"/>
</dbReference>
<dbReference type="PROSITE" id="PS51085">
    <property type="entry name" value="2FE2S_FER_2"/>
    <property type="match status" value="1"/>
</dbReference>
<dbReference type="Gene3D" id="2.40.33.20">
    <property type="entry name" value="PK beta-barrel domain-like"/>
    <property type="match status" value="1"/>
</dbReference>
<keyword evidence="1" id="KW-0479">Metal-binding</keyword>
<dbReference type="EMBL" id="JBFXLR010000052">
    <property type="protein sequence ID" value="KAL2842254.1"/>
    <property type="molecule type" value="Genomic_DNA"/>
</dbReference>
<evidence type="ECO:0000259" key="3">
    <source>
        <dbReference type="PROSITE" id="PS51085"/>
    </source>
</evidence>
<evidence type="ECO:0000259" key="4">
    <source>
        <dbReference type="PROSITE" id="PS51340"/>
    </source>
</evidence>